<comment type="similarity">
    <text evidence="3">Belongs to the bacterial solute-binding protein SsuA/TauA family.</text>
</comment>
<keyword evidence="5" id="KW-1003">Cell membrane</keyword>
<dbReference type="OrthoDB" id="506341at2"/>
<keyword evidence="4" id="KW-0813">Transport</keyword>
<evidence type="ECO:0000313" key="11">
    <source>
        <dbReference type="EMBL" id="SHM35938.1"/>
    </source>
</evidence>
<dbReference type="SUPFAM" id="SSF53850">
    <property type="entry name" value="Periplasmic binding protein-like II"/>
    <property type="match status" value="1"/>
</dbReference>
<name>A0A1M7I5M5_9BACL</name>
<evidence type="ECO:0000256" key="4">
    <source>
        <dbReference type="ARBA" id="ARBA00022448"/>
    </source>
</evidence>
<proteinExistence type="inferred from homology"/>
<evidence type="ECO:0000256" key="2">
    <source>
        <dbReference type="ARBA" id="ARBA00004533"/>
    </source>
</evidence>
<keyword evidence="6" id="KW-0997">Cell inner membrane</keyword>
<evidence type="ECO:0000259" key="10">
    <source>
        <dbReference type="SMART" id="SM00062"/>
    </source>
</evidence>
<dbReference type="SMART" id="SM00062">
    <property type="entry name" value="PBPb"/>
    <property type="match status" value="1"/>
</dbReference>
<comment type="subcellular location">
    <subcellularLocation>
        <location evidence="2">Cell inner membrane</location>
    </subcellularLocation>
    <subcellularLocation>
        <location evidence="1">Periplasm</location>
    </subcellularLocation>
</comment>
<dbReference type="CDD" id="cd13553">
    <property type="entry name" value="PBP2_NrtA_CpmA_like"/>
    <property type="match status" value="1"/>
</dbReference>
<reference evidence="11 12" key="1">
    <citation type="submission" date="2016-11" db="EMBL/GenBank/DDBJ databases">
        <authorList>
            <person name="Jaros S."/>
            <person name="Januszkiewicz K."/>
            <person name="Wedrychowicz H."/>
        </authorList>
    </citation>
    <scope>NUCLEOTIDE SEQUENCE [LARGE SCALE GENOMIC DNA]</scope>
    <source>
        <strain evidence="11 12">DSM 16010</strain>
    </source>
</reference>
<keyword evidence="7 9" id="KW-0732">Signal</keyword>
<feature type="signal peptide" evidence="9">
    <location>
        <begin position="1"/>
        <end position="17"/>
    </location>
</feature>
<dbReference type="PANTHER" id="PTHR30024:SF47">
    <property type="entry name" value="TAURINE-BINDING PERIPLASMIC PROTEIN"/>
    <property type="match status" value="1"/>
</dbReference>
<evidence type="ECO:0000256" key="3">
    <source>
        <dbReference type="ARBA" id="ARBA00010742"/>
    </source>
</evidence>
<evidence type="ECO:0000256" key="5">
    <source>
        <dbReference type="ARBA" id="ARBA00022475"/>
    </source>
</evidence>
<dbReference type="EMBL" id="FRCF01000009">
    <property type="protein sequence ID" value="SHM35938.1"/>
    <property type="molecule type" value="Genomic_DNA"/>
</dbReference>
<dbReference type="AlphaFoldDB" id="A0A1M7I5M5"/>
<dbReference type="RefSeq" id="WP_072710460.1">
    <property type="nucleotide sequence ID" value="NZ_FRCF01000009.1"/>
</dbReference>
<keyword evidence="12" id="KW-1185">Reference proteome</keyword>
<dbReference type="InterPro" id="IPR044527">
    <property type="entry name" value="NrtA/CpmA_ABC-bd_dom"/>
</dbReference>
<feature type="domain" description="Solute-binding protein family 3/N-terminal" evidence="10">
    <location>
        <begin position="28"/>
        <end position="257"/>
    </location>
</feature>
<dbReference type="PROSITE" id="PS51257">
    <property type="entry name" value="PROKAR_LIPOPROTEIN"/>
    <property type="match status" value="1"/>
</dbReference>
<dbReference type="NCBIfam" id="TIGR01728">
    <property type="entry name" value="SsuA_fam"/>
    <property type="match status" value="1"/>
</dbReference>
<evidence type="ECO:0000256" key="1">
    <source>
        <dbReference type="ARBA" id="ARBA00004418"/>
    </source>
</evidence>
<feature type="chain" id="PRO_5039698056" evidence="9">
    <location>
        <begin position="18"/>
        <end position="332"/>
    </location>
</feature>
<evidence type="ECO:0000256" key="6">
    <source>
        <dbReference type="ARBA" id="ARBA00022519"/>
    </source>
</evidence>
<dbReference type="PANTHER" id="PTHR30024">
    <property type="entry name" value="ALIPHATIC SULFONATES-BINDING PROTEIN-RELATED"/>
    <property type="match status" value="1"/>
</dbReference>
<dbReference type="InterPro" id="IPR010067">
    <property type="entry name" value="ABC_SsuA_sub-bd"/>
</dbReference>
<protein>
    <submittedName>
        <fullName evidence="11">NitT/TauT family transport system substrate-binding protein</fullName>
    </submittedName>
</protein>
<dbReference type="Pfam" id="PF13379">
    <property type="entry name" value="NMT1_2"/>
    <property type="match status" value="1"/>
</dbReference>
<dbReference type="GO" id="GO:0042626">
    <property type="term" value="F:ATPase-coupled transmembrane transporter activity"/>
    <property type="evidence" value="ECO:0007669"/>
    <property type="project" value="InterPro"/>
</dbReference>
<keyword evidence="8" id="KW-0472">Membrane</keyword>
<dbReference type="GO" id="GO:0042597">
    <property type="term" value="C:periplasmic space"/>
    <property type="evidence" value="ECO:0007669"/>
    <property type="project" value="UniProtKB-SubCell"/>
</dbReference>
<dbReference type="STRING" id="1123231.SAMN02745189_02036"/>
<sequence length="332" mass="35699">MKKYILGIIALSLAVVAGCNNEEEAAEEVRIGYFPNLTHISTVIALQNGYFEEEFGEDISIDTRTFPNGSAFMEGMSTDEFDIGTVGPSPATTTYMRNPAHSIIAGAVNGGAVLATAEDSGIESVEDLDGKSVAIPTIGSTQDIMLRKALHEAGLDVDDSGGTVSLNPQAPADTSTLFLQGDVDAAATQEPWGVFLENQTNADILLDETEFGWGADSTITVVAARDAFTEANPELTESYLRAHMRAIEFIEENREEAVGIFVGHITDITGSDLSEEETLEASERLHPTYEIDEQVLQEMATISYEADYMSSDDIDGLINTEFIDAVTSESGE</sequence>
<dbReference type="Gene3D" id="3.40.190.10">
    <property type="entry name" value="Periplasmic binding protein-like II"/>
    <property type="match status" value="2"/>
</dbReference>
<accession>A0A1M7I5M5</accession>
<dbReference type="InterPro" id="IPR001638">
    <property type="entry name" value="Solute-binding_3/MltF_N"/>
</dbReference>
<evidence type="ECO:0000256" key="8">
    <source>
        <dbReference type="ARBA" id="ARBA00023136"/>
    </source>
</evidence>
<gene>
    <name evidence="11" type="ORF">SAMN02745189_02036</name>
</gene>
<evidence type="ECO:0000313" key="12">
    <source>
        <dbReference type="Proteomes" id="UP000184206"/>
    </source>
</evidence>
<evidence type="ECO:0000256" key="7">
    <source>
        <dbReference type="ARBA" id="ARBA00022729"/>
    </source>
</evidence>
<dbReference type="Proteomes" id="UP000184206">
    <property type="component" value="Unassembled WGS sequence"/>
</dbReference>
<evidence type="ECO:0000256" key="9">
    <source>
        <dbReference type="SAM" id="SignalP"/>
    </source>
</evidence>
<organism evidence="11 12">
    <name type="scientific">Lacicoccus alkaliphilus DSM 16010</name>
    <dbReference type="NCBI Taxonomy" id="1123231"/>
    <lineage>
        <taxon>Bacteria</taxon>
        <taxon>Bacillati</taxon>
        <taxon>Bacillota</taxon>
        <taxon>Bacilli</taxon>
        <taxon>Bacillales</taxon>
        <taxon>Salinicoccaceae</taxon>
        <taxon>Lacicoccus</taxon>
    </lineage>
</organism>
<dbReference type="GO" id="GO:0005886">
    <property type="term" value="C:plasma membrane"/>
    <property type="evidence" value="ECO:0007669"/>
    <property type="project" value="UniProtKB-SubCell"/>
</dbReference>